<dbReference type="InterPro" id="IPR029016">
    <property type="entry name" value="GAF-like_dom_sf"/>
</dbReference>
<dbReference type="PROSITE" id="PS51077">
    <property type="entry name" value="HTH_ICLR"/>
    <property type="match status" value="1"/>
</dbReference>
<feature type="region of interest" description="Disordered" evidence="4">
    <location>
        <begin position="261"/>
        <end position="282"/>
    </location>
</feature>
<comment type="caution">
    <text evidence="7">The sequence shown here is derived from an EMBL/GenBank/DDBJ whole genome shotgun (WGS) entry which is preliminary data.</text>
</comment>
<dbReference type="Pfam" id="PF01614">
    <property type="entry name" value="IclR_C"/>
    <property type="match status" value="1"/>
</dbReference>
<dbReference type="InterPro" id="IPR036390">
    <property type="entry name" value="WH_DNA-bd_sf"/>
</dbReference>
<keyword evidence="8" id="KW-1185">Reference proteome</keyword>
<evidence type="ECO:0000313" key="7">
    <source>
        <dbReference type="EMBL" id="NUZ08776.1"/>
    </source>
</evidence>
<dbReference type="InterPro" id="IPR014757">
    <property type="entry name" value="Tscrpt_reg_IclR_C"/>
</dbReference>
<evidence type="ECO:0000256" key="3">
    <source>
        <dbReference type="ARBA" id="ARBA00023163"/>
    </source>
</evidence>
<dbReference type="PANTHER" id="PTHR30136:SF8">
    <property type="entry name" value="TRANSCRIPTIONAL REGULATORY PROTEIN"/>
    <property type="match status" value="1"/>
</dbReference>
<dbReference type="AlphaFoldDB" id="A0A7Y6NSZ9"/>
<evidence type="ECO:0000259" key="5">
    <source>
        <dbReference type="PROSITE" id="PS51077"/>
    </source>
</evidence>
<dbReference type="InterPro" id="IPR005471">
    <property type="entry name" value="Tscrpt_reg_IclR_N"/>
</dbReference>
<dbReference type="InterPro" id="IPR036388">
    <property type="entry name" value="WH-like_DNA-bd_sf"/>
</dbReference>
<reference evidence="7 8" key="1">
    <citation type="submission" date="2020-06" db="EMBL/GenBank/DDBJ databases">
        <title>Schlegella sp. ID0723 isolated from air conditioner.</title>
        <authorList>
            <person name="Kim D.Y."/>
            <person name="Kim D.-U."/>
        </authorList>
    </citation>
    <scope>NUCLEOTIDE SEQUENCE [LARGE SCALE GENOMIC DNA]</scope>
    <source>
        <strain evidence="7 8">ID0723</strain>
    </source>
</reference>
<keyword evidence="2" id="KW-0238">DNA-binding</keyword>
<keyword evidence="1" id="KW-0805">Transcription regulation</keyword>
<protein>
    <submittedName>
        <fullName evidence="7">IclR family transcriptional regulator</fullName>
    </submittedName>
</protein>
<dbReference type="GO" id="GO:0003677">
    <property type="term" value="F:DNA binding"/>
    <property type="evidence" value="ECO:0007669"/>
    <property type="project" value="UniProtKB-KW"/>
</dbReference>
<dbReference type="Gene3D" id="1.10.10.10">
    <property type="entry name" value="Winged helix-like DNA-binding domain superfamily/Winged helix DNA-binding domain"/>
    <property type="match status" value="1"/>
</dbReference>
<sequence length="282" mass="30402">MFLPAVDIREPIDDESRADPAPMALSRVLTLLRLLAAEPAGLPLARLHPMLGAPKTSVHALLRGLVGEGYVQRDGVMYRLGPQSFVLGAALVSARSLATIAMPFLHEARENSGETAVLAVIDRSARVLTYVAVLESHRLVRYSVPEGTTRPLFATSAGRVLLAHQDPTWMAEYLRTAELEPLTSKTVTDRRQLARLIKRAREQGYGSTLGEVTLDVAGFAAPVFDHDGRVDAAIVVAAPLDRGRAAGERLATAARQAAARLSEALGHGPRYPQPNRKARESA</sequence>
<dbReference type="PANTHER" id="PTHR30136">
    <property type="entry name" value="HELIX-TURN-HELIX TRANSCRIPTIONAL REGULATOR, ICLR FAMILY"/>
    <property type="match status" value="1"/>
</dbReference>
<proteinExistence type="predicted"/>
<evidence type="ECO:0000313" key="8">
    <source>
        <dbReference type="Proteomes" id="UP000529637"/>
    </source>
</evidence>
<evidence type="ECO:0000259" key="6">
    <source>
        <dbReference type="PROSITE" id="PS51078"/>
    </source>
</evidence>
<dbReference type="PROSITE" id="PS51078">
    <property type="entry name" value="ICLR_ED"/>
    <property type="match status" value="1"/>
</dbReference>
<name>A0A7Y6NSZ9_9BURK</name>
<evidence type="ECO:0000256" key="1">
    <source>
        <dbReference type="ARBA" id="ARBA00023015"/>
    </source>
</evidence>
<dbReference type="SUPFAM" id="SSF55781">
    <property type="entry name" value="GAF domain-like"/>
    <property type="match status" value="1"/>
</dbReference>
<dbReference type="InterPro" id="IPR050707">
    <property type="entry name" value="HTH_MetabolicPath_Reg"/>
</dbReference>
<dbReference type="GO" id="GO:0045892">
    <property type="term" value="P:negative regulation of DNA-templated transcription"/>
    <property type="evidence" value="ECO:0007669"/>
    <property type="project" value="TreeGrafter"/>
</dbReference>
<dbReference type="EMBL" id="JABWMJ010000016">
    <property type="protein sequence ID" value="NUZ08776.1"/>
    <property type="molecule type" value="Genomic_DNA"/>
</dbReference>
<dbReference type="SUPFAM" id="SSF46785">
    <property type="entry name" value="Winged helix' DNA-binding domain"/>
    <property type="match status" value="1"/>
</dbReference>
<accession>A0A7Y6NSZ9</accession>
<dbReference type="GO" id="GO:0003700">
    <property type="term" value="F:DNA-binding transcription factor activity"/>
    <property type="evidence" value="ECO:0007669"/>
    <property type="project" value="TreeGrafter"/>
</dbReference>
<dbReference type="Pfam" id="PF09339">
    <property type="entry name" value="HTH_IclR"/>
    <property type="match status" value="1"/>
</dbReference>
<feature type="domain" description="IclR-ED" evidence="6">
    <location>
        <begin position="83"/>
        <end position="267"/>
    </location>
</feature>
<dbReference type="SMART" id="SM00346">
    <property type="entry name" value="HTH_ICLR"/>
    <property type="match status" value="1"/>
</dbReference>
<dbReference type="Proteomes" id="UP000529637">
    <property type="component" value="Unassembled WGS sequence"/>
</dbReference>
<feature type="domain" description="HTH iclR-type" evidence="5">
    <location>
        <begin position="22"/>
        <end position="82"/>
    </location>
</feature>
<dbReference type="Gene3D" id="3.30.450.40">
    <property type="match status" value="1"/>
</dbReference>
<organism evidence="7 8">
    <name type="scientific">Piscinibacter koreensis</name>
    <dbReference type="NCBI Taxonomy" id="2742824"/>
    <lineage>
        <taxon>Bacteria</taxon>
        <taxon>Pseudomonadati</taxon>
        <taxon>Pseudomonadota</taxon>
        <taxon>Betaproteobacteria</taxon>
        <taxon>Burkholderiales</taxon>
        <taxon>Sphaerotilaceae</taxon>
        <taxon>Piscinibacter</taxon>
    </lineage>
</organism>
<gene>
    <name evidence="7" type="ORF">HQN59_23815</name>
</gene>
<evidence type="ECO:0000256" key="4">
    <source>
        <dbReference type="SAM" id="MobiDB-lite"/>
    </source>
</evidence>
<keyword evidence="3" id="KW-0804">Transcription</keyword>
<evidence type="ECO:0000256" key="2">
    <source>
        <dbReference type="ARBA" id="ARBA00023125"/>
    </source>
</evidence>